<dbReference type="Pfam" id="PF10069">
    <property type="entry name" value="DICT"/>
    <property type="match status" value="1"/>
</dbReference>
<dbReference type="Proteomes" id="UP001494902">
    <property type="component" value="Unassembled WGS sequence"/>
</dbReference>
<sequence length="631" mass="65115">MTTAASEGPLAHAVRVASEEAYVEGLAEAGREAYDRASGARPEPASKRLLVHLSHSIERAVMSAQRDDPTVVVALFQRLAFFDREREVYARMAEAGIHVVVGFVDGLAHDVPEGIHLVTLRPDEPLADEWTVVAVGPRAGAFLVATDQHARDPRESAIEAGRVFLGRWGYSQAQAGSELARLRFALGDRLDESLRRTVDDLLASSMPSGGAPAASAGTPGEAWATASLNHMIDRMLSARAGTRELRAQLADAQQAAAARAAAEIDPVSGLPTGEVLQRWTGPAGPETLPVGVLLVDVPGMVGDQVGGDDRTAYFAAHQIAAALTQPLGPVDAAVRLSEREFAVVVPGSSLRHLAALADRVGEQLELASQGYPGVPLRGRVAAMVTRTRPLPVADLRAALAHLPADAGPRDAGPVDAGRTPAGERIIVAGTALQAAGGPAGRGLEHRVADGYGAGPANGHAPVTTGPRRDTAGPRPSSGAGAHRDSGQGNGTSGLAGASWPPSSPVDRSAVAPDQGAHAPAPQPAPERPSGHRSASGPQPSPGPRSAQSTPDSDRASSLRPRPYLDAGGPPVPPARPADPDRPGQPDPQAQEALRRLVYGDADGPSGDPRARGDVFADLSDQRGPGTNGHRG</sequence>
<name>A0ABV1KEH5_9PSEU</name>
<organism evidence="3 4">
    <name type="scientific">Pseudonocardia nematodicida</name>
    <dbReference type="NCBI Taxonomy" id="1206997"/>
    <lineage>
        <taxon>Bacteria</taxon>
        <taxon>Bacillati</taxon>
        <taxon>Actinomycetota</taxon>
        <taxon>Actinomycetes</taxon>
        <taxon>Pseudonocardiales</taxon>
        <taxon>Pseudonocardiaceae</taxon>
        <taxon>Pseudonocardia</taxon>
    </lineage>
</organism>
<protein>
    <submittedName>
        <fullName evidence="3">DICT sensory domain-containing protein</fullName>
    </submittedName>
</protein>
<dbReference type="EMBL" id="JBEDNQ010000006">
    <property type="protein sequence ID" value="MEQ3552022.1"/>
    <property type="molecule type" value="Genomic_DNA"/>
</dbReference>
<proteinExistence type="predicted"/>
<comment type="caution">
    <text evidence="3">The sequence shown here is derived from an EMBL/GenBank/DDBJ whole genome shotgun (WGS) entry which is preliminary data.</text>
</comment>
<evidence type="ECO:0000259" key="2">
    <source>
        <dbReference type="Pfam" id="PF10069"/>
    </source>
</evidence>
<keyword evidence="4" id="KW-1185">Reference proteome</keyword>
<evidence type="ECO:0000313" key="4">
    <source>
        <dbReference type="Proteomes" id="UP001494902"/>
    </source>
</evidence>
<evidence type="ECO:0000313" key="3">
    <source>
        <dbReference type="EMBL" id="MEQ3552022.1"/>
    </source>
</evidence>
<reference evidence="3 4" key="1">
    <citation type="submission" date="2024-03" db="EMBL/GenBank/DDBJ databases">
        <title>Draft genome sequence of Pseudonocardia nematodicida JCM 31783.</title>
        <authorList>
            <person name="Butdee W."/>
            <person name="Duangmal K."/>
        </authorList>
    </citation>
    <scope>NUCLEOTIDE SEQUENCE [LARGE SCALE GENOMIC DNA]</scope>
    <source>
        <strain evidence="3 4">JCM 31783</strain>
    </source>
</reference>
<gene>
    <name evidence="3" type="ORF">WIS52_16230</name>
</gene>
<dbReference type="RefSeq" id="WP_349299091.1">
    <property type="nucleotide sequence ID" value="NZ_JBEDNQ010000006.1"/>
</dbReference>
<accession>A0ABV1KEH5</accession>
<evidence type="ECO:0000256" key="1">
    <source>
        <dbReference type="SAM" id="MobiDB-lite"/>
    </source>
</evidence>
<feature type="region of interest" description="Disordered" evidence="1">
    <location>
        <begin position="434"/>
        <end position="631"/>
    </location>
</feature>
<dbReference type="InterPro" id="IPR043128">
    <property type="entry name" value="Rev_trsase/Diguanyl_cyclase"/>
</dbReference>
<dbReference type="InterPro" id="IPR019278">
    <property type="entry name" value="DICT_dom"/>
</dbReference>
<feature type="domain" description="DICT" evidence="2">
    <location>
        <begin position="40"/>
        <end position="146"/>
    </location>
</feature>
<dbReference type="Gene3D" id="3.30.70.270">
    <property type="match status" value="1"/>
</dbReference>